<dbReference type="InterPro" id="IPR054357">
    <property type="entry name" value="MFE-2_N"/>
</dbReference>
<dbReference type="PANTHER" id="PTHR13078">
    <property type="entry name" value="PEROXISOMAL MULTIFUNCTIONAL ENZYME TYPE 2-RELATED"/>
    <property type="match status" value="1"/>
</dbReference>
<organism evidence="2 3">
    <name type="scientific">Centaurea solstitialis</name>
    <name type="common">yellow star-thistle</name>
    <dbReference type="NCBI Taxonomy" id="347529"/>
    <lineage>
        <taxon>Eukaryota</taxon>
        <taxon>Viridiplantae</taxon>
        <taxon>Streptophyta</taxon>
        <taxon>Embryophyta</taxon>
        <taxon>Tracheophyta</taxon>
        <taxon>Spermatophyta</taxon>
        <taxon>Magnoliopsida</taxon>
        <taxon>eudicotyledons</taxon>
        <taxon>Gunneridae</taxon>
        <taxon>Pentapetalae</taxon>
        <taxon>asterids</taxon>
        <taxon>campanulids</taxon>
        <taxon>Asterales</taxon>
        <taxon>Asteraceae</taxon>
        <taxon>Carduoideae</taxon>
        <taxon>Cardueae</taxon>
        <taxon>Centaureinae</taxon>
        <taxon>Centaurea</taxon>
    </lineage>
</organism>
<dbReference type="GO" id="GO:0044594">
    <property type="term" value="F:17-beta-hydroxysteroid dehydrogenase (NAD+) activity"/>
    <property type="evidence" value="ECO:0007669"/>
    <property type="project" value="TreeGrafter"/>
</dbReference>
<dbReference type="Proteomes" id="UP001172457">
    <property type="component" value="Chromosome 7"/>
</dbReference>
<dbReference type="AlphaFoldDB" id="A0AA38W0Q4"/>
<name>A0AA38W0Q4_9ASTR</name>
<dbReference type="PANTHER" id="PTHR13078:SF56">
    <property type="entry name" value="PEROXISOMAL MULTIFUNCTIONAL ENZYME TYPE 2"/>
    <property type="match status" value="1"/>
</dbReference>
<accession>A0AA38W0Q4</accession>
<dbReference type="GO" id="GO:0003857">
    <property type="term" value="F:(3S)-3-hydroxyacyl-CoA dehydrogenase (NAD+) activity"/>
    <property type="evidence" value="ECO:0007669"/>
    <property type="project" value="TreeGrafter"/>
</dbReference>
<protein>
    <recommendedName>
        <fullName evidence="1">Peroxisomal multifunctional enzyme type 2-like N-terminal domain-containing protein</fullName>
    </recommendedName>
</protein>
<dbReference type="EMBL" id="JARYMX010000007">
    <property type="protein sequence ID" value="KAJ9542027.1"/>
    <property type="molecule type" value="Genomic_DNA"/>
</dbReference>
<reference evidence="2" key="1">
    <citation type="submission" date="2023-03" db="EMBL/GenBank/DDBJ databases">
        <title>Chromosome-scale reference genome and RAD-based genetic map of yellow starthistle (Centaurea solstitialis) reveal putative structural variation and QTLs associated with invader traits.</title>
        <authorList>
            <person name="Reatini B."/>
            <person name="Cang F.A."/>
            <person name="Jiang Q."/>
            <person name="Mckibben M.T.W."/>
            <person name="Barker M.S."/>
            <person name="Rieseberg L.H."/>
            <person name="Dlugosch K.M."/>
        </authorList>
    </citation>
    <scope>NUCLEOTIDE SEQUENCE</scope>
    <source>
        <strain evidence="2">CAN-66</strain>
        <tissue evidence="2">Leaf</tissue>
    </source>
</reference>
<feature type="domain" description="Peroxisomal multifunctional enzyme type 2-like N-terminal" evidence="1">
    <location>
        <begin position="75"/>
        <end position="117"/>
    </location>
</feature>
<gene>
    <name evidence="2" type="ORF">OSB04_028533</name>
</gene>
<dbReference type="GO" id="GO:0006635">
    <property type="term" value="P:fatty acid beta-oxidation"/>
    <property type="evidence" value="ECO:0007669"/>
    <property type="project" value="TreeGrafter"/>
</dbReference>
<evidence type="ECO:0000313" key="3">
    <source>
        <dbReference type="Proteomes" id="UP001172457"/>
    </source>
</evidence>
<proteinExistence type="predicted"/>
<dbReference type="InterPro" id="IPR029069">
    <property type="entry name" value="HotDog_dom_sf"/>
</dbReference>
<dbReference type="GO" id="GO:0004300">
    <property type="term" value="F:enoyl-CoA hydratase activity"/>
    <property type="evidence" value="ECO:0007669"/>
    <property type="project" value="TreeGrafter"/>
</dbReference>
<evidence type="ECO:0000313" key="2">
    <source>
        <dbReference type="EMBL" id="KAJ9542027.1"/>
    </source>
</evidence>
<evidence type="ECO:0000259" key="1">
    <source>
        <dbReference type="Pfam" id="PF22622"/>
    </source>
</evidence>
<dbReference type="Gene3D" id="3.10.129.10">
    <property type="entry name" value="Hotdog Thioesterase"/>
    <property type="match status" value="1"/>
</dbReference>
<keyword evidence="3" id="KW-1185">Reference proteome</keyword>
<sequence length="164" mass="18546">MLHYTPSELEHVLQDALDDKELKYEDGQKSIQVFPTFAALFSIGLTSQLRASTLVEPPRTSLIIFFHTTSLPSQQTKNLLKTLQWRFDPRLLLHGQQYIEIYKPLPSNCSVNDKELISSFGHGHALHQYIQSVKKGPEISLFREEVQIPSCISAFNTTASAESS</sequence>
<comment type="caution">
    <text evidence="2">The sequence shown here is derived from an EMBL/GenBank/DDBJ whole genome shotgun (WGS) entry which is preliminary data.</text>
</comment>
<dbReference type="Pfam" id="PF22622">
    <property type="entry name" value="MFE-2_hydrat-2_N"/>
    <property type="match status" value="1"/>
</dbReference>
<dbReference type="GO" id="GO:0005777">
    <property type="term" value="C:peroxisome"/>
    <property type="evidence" value="ECO:0007669"/>
    <property type="project" value="TreeGrafter"/>
</dbReference>
<dbReference type="SUPFAM" id="SSF54637">
    <property type="entry name" value="Thioesterase/thiol ester dehydrase-isomerase"/>
    <property type="match status" value="1"/>
</dbReference>